<dbReference type="Pfam" id="PF05573">
    <property type="entry name" value="NosL"/>
    <property type="match status" value="1"/>
</dbReference>
<dbReference type="Proteomes" id="UP000198963">
    <property type="component" value="Chromosome I"/>
</dbReference>
<feature type="chain" id="PRO_5009260905" evidence="1">
    <location>
        <begin position="33"/>
        <end position="154"/>
    </location>
</feature>
<evidence type="ECO:0000313" key="2">
    <source>
        <dbReference type="EMBL" id="SDS57625.1"/>
    </source>
</evidence>
<gene>
    <name evidence="2" type="ORF">SAMN04489797_1906</name>
</gene>
<name>A0A1H1TBD7_9FLAO</name>
<organism evidence="2 3">
    <name type="scientific">Winogradskyella sediminis</name>
    <dbReference type="NCBI Taxonomy" id="1382466"/>
    <lineage>
        <taxon>Bacteria</taxon>
        <taxon>Pseudomonadati</taxon>
        <taxon>Bacteroidota</taxon>
        <taxon>Flavobacteriia</taxon>
        <taxon>Flavobacteriales</taxon>
        <taxon>Flavobacteriaceae</taxon>
        <taxon>Winogradskyella</taxon>
    </lineage>
</organism>
<keyword evidence="1" id="KW-0732">Signal</keyword>
<protein>
    <submittedName>
        <fullName evidence="2">Copper chaperone NosL</fullName>
    </submittedName>
</protein>
<dbReference type="AlphaFoldDB" id="A0A1H1TBD7"/>
<dbReference type="EMBL" id="LT629774">
    <property type="protein sequence ID" value="SDS57625.1"/>
    <property type="molecule type" value="Genomic_DNA"/>
</dbReference>
<feature type="signal peptide" evidence="1">
    <location>
        <begin position="1"/>
        <end position="32"/>
    </location>
</feature>
<dbReference type="Gene3D" id="3.30.70.2050">
    <property type="match status" value="1"/>
</dbReference>
<proteinExistence type="predicted"/>
<reference evidence="2 3" key="1">
    <citation type="submission" date="2016-10" db="EMBL/GenBank/DDBJ databases">
        <authorList>
            <person name="Varghese N."/>
            <person name="Submissions S."/>
        </authorList>
    </citation>
    <scope>NUCLEOTIDE SEQUENCE [LARGE SCALE GENOMIC DNA]</scope>
    <source>
        <strain evidence="2 3">RHA_55</strain>
    </source>
</reference>
<dbReference type="SUPFAM" id="SSF160387">
    <property type="entry name" value="NosL/MerB-like"/>
    <property type="match status" value="1"/>
</dbReference>
<dbReference type="InterPro" id="IPR008719">
    <property type="entry name" value="N2O_reductase_NosL"/>
</dbReference>
<accession>A0A1H1TBD7</accession>
<sequence length="154" mass="17412">MVLFQNTKKMQTLKHYSILAFLLLFLSCNVSPQPIIYGSDGCHFCSMTIVDKTHAAEVVTTKGKVYKFDATECMINFMDEFDTSEIKLYLSNNYTEPEALIDATKATFLISENIPSPMGAFLTAFKNKTDAEKFQAEKGGDLYTWKTLLAKFKD</sequence>
<dbReference type="STRING" id="1249933.SAMN04489797_1906"/>
<evidence type="ECO:0000256" key="1">
    <source>
        <dbReference type="SAM" id="SignalP"/>
    </source>
</evidence>
<dbReference type="PANTHER" id="PTHR41247">
    <property type="entry name" value="HTH-TYPE TRANSCRIPTIONAL REPRESSOR YCNK"/>
    <property type="match status" value="1"/>
</dbReference>
<dbReference type="PANTHER" id="PTHR41247:SF1">
    <property type="entry name" value="HTH-TYPE TRANSCRIPTIONAL REPRESSOR YCNK"/>
    <property type="match status" value="1"/>
</dbReference>
<evidence type="ECO:0000313" key="3">
    <source>
        <dbReference type="Proteomes" id="UP000198963"/>
    </source>
</evidence>
<keyword evidence="3" id="KW-1185">Reference proteome</keyword>